<gene>
    <name evidence="2" type="ORF">AREALGSMS7_03666</name>
</gene>
<dbReference type="AlphaFoldDB" id="A0A221V0E2"/>
<reference evidence="2 3" key="1">
    <citation type="submission" date="2017-07" db="EMBL/GenBank/DDBJ databases">
        <title>Genome Sequence of Arenibacter algicola Strain SMS7 Isolated from a culture of the Diatom Skeletonema marinoi.</title>
        <authorList>
            <person name="Topel M."/>
            <person name="Pinder M.I.M."/>
            <person name="Johansson O.N."/>
            <person name="Kourtchenko O."/>
            <person name="Godhe A."/>
            <person name="Clarke A.K."/>
        </authorList>
    </citation>
    <scope>NUCLEOTIDE SEQUENCE [LARGE SCALE GENOMIC DNA]</scope>
    <source>
        <strain evidence="2 3">SMS7</strain>
    </source>
</reference>
<dbReference type="InterPro" id="IPR013149">
    <property type="entry name" value="ADH-like_C"/>
</dbReference>
<dbReference type="PANTHER" id="PTHR44013">
    <property type="entry name" value="ZINC-TYPE ALCOHOL DEHYDROGENASE-LIKE PROTEIN C16A3.02C"/>
    <property type="match status" value="1"/>
</dbReference>
<dbReference type="Pfam" id="PF00107">
    <property type="entry name" value="ADH_zinc_N"/>
    <property type="match status" value="1"/>
</dbReference>
<name>A0A221V0E2_9FLAO</name>
<dbReference type="CDD" id="cd08267">
    <property type="entry name" value="MDR1"/>
    <property type="match status" value="1"/>
</dbReference>
<sequence>MKAIVYEKYGTADVLNLTEIDKPIPKNDEILIKIISTSVSAADWRLRKANPFLVRIFNGLFKPKRVKTLGFEISGIVEKTGKNVSGFKKGDAVFAYCGLKFGGYAEYLCLKETDIIEQKPENMSFEEAATTPLGSLTALYFLQKANVSNGQKILIYGASGSVGTFAIQLAKYFGAKVTSVCSQKNIDLVKSLGTDYSIDYTTTDITSLKEKFDVIFDAVGKISKSDFRKILSHNGRFVSVKSQSRPTQNDLHFIKMLIESENLISIIDKTYKLKDIREAHRYVERFRKRGNVAVLVKD</sequence>
<protein>
    <submittedName>
        <fullName evidence="2">Zinc-type alcohol dehydrogenase-like protein</fullName>
    </submittedName>
</protein>
<dbReference type="Pfam" id="PF13602">
    <property type="entry name" value="ADH_zinc_N_2"/>
    <property type="match status" value="1"/>
</dbReference>
<dbReference type="InterPro" id="IPR013154">
    <property type="entry name" value="ADH-like_N"/>
</dbReference>
<dbReference type="SUPFAM" id="SSF50129">
    <property type="entry name" value="GroES-like"/>
    <property type="match status" value="1"/>
</dbReference>
<dbReference type="KEGG" id="aalg:AREALGSMS7_03666"/>
<dbReference type="Gene3D" id="3.90.180.10">
    <property type="entry name" value="Medium-chain alcohol dehydrogenases, catalytic domain"/>
    <property type="match status" value="1"/>
</dbReference>
<dbReference type="SUPFAM" id="SSF51735">
    <property type="entry name" value="NAD(P)-binding Rossmann-fold domains"/>
    <property type="match status" value="1"/>
</dbReference>
<feature type="domain" description="Enoyl reductase (ER)" evidence="1">
    <location>
        <begin position="10"/>
        <end position="294"/>
    </location>
</feature>
<organism evidence="2 3">
    <name type="scientific">Arenibacter algicola</name>
    <dbReference type="NCBI Taxonomy" id="616991"/>
    <lineage>
        <taxon>Bacteria</taxon>
        <taxon>Pseudomonadati</taxon>
        <taxon>Bacteroidota</taxon>
        <taxon>Flavobacteriia</taxon>
        <taxon>Flavobacteriales</taxon>
        <taxon>Flavobacteriaceae</taxon>
        <taxon>Arenibacter</taxon>
    </lineage>
</organism>
<evidence type="ECO:0000313" key="2">
    <source>
        <dbReference type="EMBL" id="ASO07085.1"/>
    </source>
</evidence>
<evidence type="ECO:0000259" key="1">
    <source>
        <dbReference type="SMART" id="SM00829"/>
    </source>
</evidence>
<accession>A0A221V0E2</accession>
<dbReference type="EMBL" id="CP022515">
    <property type="protein sequence ID" value="ASO07085.1"/>
    <property type="molecule type" value="Genomic_DNA"/>
</dbReference>
<dbReference type="PANTHER" id="PTHR44013:SF1">
    <property type="entry name" value="ZINC-TYPE ALCOHOL DEHYDROGENASE-LIKE PROTEIN C16A3.02C"/>
    <property type="match status" value="1"/>
</dbReference>
<dbReference type="InterPro" id="IPR052733">
    <property type="entry name" value="Chloroplast_QOR"/>
</dbReference>
<dbReference type="RefSeq" id="WP_093979437.1">
    <property type="nucleotide sequence ID" value="NZ_CP022515.1"/>
</dbReference>
<dbReference type="Proteomes" id="UP000204551">
    <property type="component" value="Chromosome"/>
</dbReference>
<dbReference type="Pfam" id="PF08240">
    <property type="entry name" value="ADH_N"/>
    <property type="match status" value="1"/>
</dbReference>
<dbReference type="InterPro" id="IPR011032">
    <property type="entry name" value="GroES-like_sf"/>
</dbReference>
<evidence type="ECO:0000313" key="3">
    <source>
        <dbReference type="Proteomes" id="UP000204551"/>
    </source>
</evidence>
<dbReference type="Gene3D" id="3.40.50.720">
    <property type="entry name" value="NAD(P)-binding Rossmann-like Domain"/>
    <property type="match status" value="1"/>
</dbReference>
<dbReference type="GO" id="GO:0016491">
    <property type="term" value="F:oxidoreductase activity"/>
    <property type="evidence" value="ECO:0007669"/>
    <property type="project" value="InterPro"/>
</dbReference>
<dbReference type="SMART" id="SM00829">
    <property type="entry name" value="PKS_ER"/>
    <property type="match status" value="1"/>
</dbReference>
<dbReference type="InterPro" id="IPR020843">
    <property type="entry name" value="ER"/>
</dbReference>
<proteinExistence type="predicted"/>
<dbReference type="InterPro" id="IPR036291">
    <property type="entry name" value="NAD(P)-bd_dom_sf"/>
</dbReference>